<evidence type="ECO:0000313" key="3">
    <source>
        <dbReference type="Proteomes" id="UP001419268"/>
    </source>
</evidence>
<name>A0AAP0PEM6_9MAGN</name>
<protein>
    <submittedName>
        <fullName evidence="2">Uncharacterized protein</fullName>
    </submittedName>
</protein>
<keyword evidence="3" id="KW-1185">Reference proteome</keyword>
<dbReference type="Proteomes" id="UP001419268">
    <property type="component" value="Unassembled WGS sequence"/>
</dbReference>
<accession>A0AAP0PEM6</accession>
<evidence type="ECO:0000313" key="2">
    <source>
        <dbReference type="EMBL" id="KAK9140094.1"/>
    </source>
</evidence>
<organism evidence="2 3">
    <name type="scientific">Stephania cephalantha</name>
    <dbReference type="NCBI Taxonomy" id="152367"/>
    <lineage>
        <taxon>Eukaryota</taxon>
        <taxon>Viridiplantae</taxon>
        <taxon>Streptophyta</taxon>
        <taxon>Embryophyta</taxon>
        <taxon>Tracheophyta</taxon>
        <taxon>Spermatophyta</taxon>
        <taxon>Magnoliopsida</taxon>
        <taxon>Ranunculales</taxon>
        <taxon>Menispermaceae</taxon>
        <taxon>Menispermoideae</taxon>
        <taxon>Cissampelideae</taxon>
        <taxon>Stephania</taxon>
    </lineage>
</organism>
<evidence type="ECO:0000256" key="1">
    <source>
        <dbReference type="SAM" id="MobiDB-lite"/>
    </source>
</evidence>
<feature type="compositionally biased region" description="Basic and acidic residues" evidence="1">
    <location>
        <begin position="120"/>
        <end position="138"/>
    </location>
</feature>
<dbReference type="EMBL" id="JBBNAG010000004">
    <property type="protein sequence ID" value="KAK9140094.1"/>
    <property type="molecule type" value="Genomic_DNA"/>
</dbReference>
<dbReference type="AlphaFoldDB" id="A0AAP0PEM6"/>
<gene>
    <name evidence="2" type="ORF">Scep_009775</name>
</gene>
<feature type="region of interest" description="Disordered" evidence="1">
    <location>
        <begin position="1"/>
        <end position="51"/>
    </location>
</feature>
<sequence length="223" mass="25649">MRLRNQRGGAVQTTVRQGEHQRSAGRTTRSRGRIRPVGVDARKRQRSQAREREIVKRIGKGKKARVLERTSSRPLGEPYSYGGTKSPYMLKGLLGSRSNTVEPSHPFLQRPLGESWMHEGTKSPRHFEEPWTHGGIKDSDDDDDSTAYIGWNLDIFARRFTSSSERARSTEGVKLGVSRDNYPLLEIRNHQKQLEDVGRKGDMKKEIKDYWYKIHPFECMLIA</sequence>
<feature type="region of interest" description="Disordered" evidence="1">
    <location>
        <begin position="120"/>
        <end position="139"/>
    </location>
</feature>
<proteinExistence type="predicted"/>
<reference evidence="2 3" key="1">
    <citation type="submission" date="2024-01" db="EMBL/GenBank/DDBJ databases">
        <title>Genome assemblies of Stephania.</title>
        <authorList>
            <person name="Yang L."/>
        </authorList>
    </citation>
    <scope>NUCLEOTIDE SEQUENCE [LARGE SCALE GENOMIC DNA]</scope>
    <source>
        <strain evidence="2">JXDWG</strain>
        <tissue evidence="2">Leaf</tissue>
    </source>
</reference>
<comment type="caution">
    <text evidence="2">The sequence shown here is derived from an EMBL/GenBank/DDBJ whole genome shotgun (WGS) entry which is preliminary data.</text>
</comment>